<accession>A0A1I7SSD1</accession>
<dbReference type="SMR" id="A0A1I7SSD1"/>
<evidence type="ECO:0000256" key="1">
    <source>
        <dbReference type="SAM" id="SignalP"/>
    </source>
</evidence>
<evidence type="ECO:0000313" key="2">
    <source>
        <dbReference type="EMBL" id="CAD5215693.1"/>
    </source>
</evidence>
<keyword evidence="1" id="KW-0732">Signal</keyword>
<gene>
    <name evidence="2" type="ORF">BXYJ_LOCUS4157</name>
</gene>
<dbReference type="PANTHER" id="PTHR21593:SF36">
    <property type="entry name" value="DUF148 DOMAIN-CONTAINING PROTEIN-RELATED"/>
    <property type="match status" value="1"/>
</dbReference>
<dbReference type="AlphaFoldDB" id="A0A1I7SSD1"/>
<dbReference type="PROSITE" id="PS51257">
    <property type="entry name" value="PROKAR_LIPOPROTEIN"/>
    <property type="match status" value="1"/>
</dbReference>
<dbReference type="Proteomes" id="UP000582659">
    <property type="component" value="Unassembled WGS sequence"/>
</dbReference>
<evidence type="ECO:0000313" key="6">
    <source>
        <dbReference type="WBParaSite" id="BXY_1594800.1"/>
    </source>
</evidence>
<dbReference type="WBParaSite" id="BXY_1594800.1">
    <property type="protein sequence ID" value="BXY_1594800.1"/>
    <property type="gene ID" value="BXY_1594800"/>
</dbReference>
<evidence type="ECO:0000313" key="5">
    <source>
        <dbReference type="Proteomes" id="UP000659654"/>
    </source>
</evidence>
<dbReference type="Proteomes" id="UP000659654">
    <property type="component" value="Unassembled WGS sequence"/>
</dbReference>
<dbReference type="EMBL" id="CAJFCV020000002">
    <property type="protein sequence ID" value="CAG9097703.1"/>
    <property type="molecule type" value="Genomic_DNA"/>
</dbReference>
<reference evidence="3" key="2">
    <citation type="submission" date="2020-08" db="EMBL/GenBank/DDBJ databases">
        <authorList>
            <person name="Kikuchi T."/>
        </authorList>
    </citation>
    <scope>NUCLEOTIDE SEQUENCE</scope>
    <source>
        <strain evidence="2">Ka4C1</strain>
    </source>
</reference>
<organism evidence="4 6">
    <name type="scientific">Bursaphelenchus xylophilus</name>
    <name type="common">Pinewood nematode worm</name>
    <name type="synonym">Aphelenchoides xylophilus</name>
    <dbReference type="NCBI Taxonomy" id="6326"/>
    <lineage>
        <taxon>Eukaryota</taxon>
        <taxon>Metazoa</taxon>
        <taxon>Ecdysozoa</taxon>
        <taxon>Nematoda</taxon>
        <taxon>Chromadorea</taxon>
        <taxon>Rhabditida</taxon>
        <taxon>Tylenchina</taxon>
        <taxon>Tylenchomorpha</taxon>
        <taxon>Aphelenchoidea</taxon>
        <taxon>Aphelenchoididae</taxon>
        <taxon>Bursaphelenchus</taxon>
    </lineage>
</organism>
<sequence>MSVKLVILLTLPSVILACGGIEPSQDPYDPLGKWHGRHMTCGHPVYMYRLPADAQEKIKQIWANYEAGDECDKENEATMQVVHSIPEEVRFKVFHGMCGPAFLKDASPAIRTQFQNIWFDDNLSLDEKESEFKKLAFSLLTGSALTKFNEFEAGLQERKKQRQQTIDLLSPAAKEAYNKWNTMRKQERLYLASLPMDVRAELRLVCTFCGTQKVGKQEHHRARRSAGVEAIELARSLRQSDAEVLGAF</sequence>
<reference evidence="6" key="1">
    <citation type="submission" date="2016-11" db="UniProtKB">
        <authorList>
            <consortium name="WormBaseParasite"/>
        </authorList>
    </citation>
    <scope>IDENTIFICATION</scope>
</reference>
<dbReference type="InterPro" id="IPR052823">
    <property type="entry name" value="SXP/RAL-2_related"/>
</dbReference>
<proteinExistence type="predicted"/>
<dbReference type="EMBL" id="CAJFDI010000002">
    <property type="protein sequence ID" value="CAD5215693.1"/>
    <property type="molecule type" value="Genomic_DNA"/>
</dbReference>
<feature type="chain" id="PRO_5036022236" evidence="1">
    <location>
        <begin position="18"/>
        <end position="248"/>
    </location>
</feature>
<dbReference type="eggNOG" id="ENOG502SP1T">
    <property type="taxonomic scope" value="Eukaryota"/>
</dbReference>
<feature type="signal peptide" evidence="1">
    <location>
        <begin position="1"/>
        <end position="17"/>
    </location>
</feature>
<dbReference type="OrthoDB" id="5838444at2759"/>
<dbReference type="PANTHER" id="PTHR21593">
    <property type="entry name" value="PRION-LIKE- Q/N-RICH -DOMAIN-BEARING PROTEIN PROTEIN"/>
    <property type="match status" value="1"/>
</dbReference>
<evidence type="ECO:0000313" key="4">
    <source>
        <dbReference type="Proteomes" id="UP000095284"/>
    </source>
</evidence>
<name>A0A1I7SSD1_BURXY</name>
<evidence type="ECO:0000313" key="3">
    <source>
        <dbReference type="EMBL" id="CAG9097703.1"/>
    </source>
</evidence>
<keyword evidence="5" id="KW-1185">Reference proteome</keyword>
<protein>
    <submittedName>
        <fullName evidence="2">(pine wood nematode) hypothetical protein</fullName>
    </submittedName>
</protein>
<dbReference type="Proteomes" id="UP000095284">
    <property type="component" value="Unplaced"/>
</dbReference>